<dbReference type="FunFam" id="1.20.1560.10:FF:000082">
    <property type="entry name" value="ABC transporter, multidrug resistance associated protein"/>
    <property type="match status" value="1"/>
</dbReference>
<evidence type="ECO:0000313" key="14">
    <source>
        <dbReference type="EMBL" id="KAL3805151.1"/>
    </source>
</evidence>
<feature type="transmembrane region" description="Helical" evidence="11">
    <location>
        <begin position="858"/>
        <end position="881"/>
    </location>
</feature>
<keyword evidence="7" id="KW-0067">ATP-binding</keyword>
<evidence type="ECO:0000256" key="4">
    <source>
        <dbReference type="ARBA" id="ARBA00022692"/>
    </source>
</evidence>
<keyword evidence="5" id="KW-0677">Repeat</keyword>
<organism evidence="14 15">
    <name type="scientific">Cyclotella cryptica</name>
    <dbReference type="NCBI Taxonomy" id="29204"/>
    <lineage>
        <taxon>Eukaryota</taxon>
        <taxon>Sar</taxon>
        <taxon>Stramenopiles</taxon>
        <taxon>Ochrophyta</taxon>
        <taxon>Bacillariophyta</taxon>
        <taxon>Coscinodiscophyceae</taxon>
        <taxon>Thalassiosirophycidae</taxon>
        <taxon>Stephanodiscales</taxon>
        <taxon>Stephanodiscaceae</taxon>
        <taxon>Cyclotella</taxon>
    </lineage>
</organism>
<feature type="domain" description="ABC transmembrane type-1" evidence="13">
    <location>
        <begin position="893"/>
        <end position="1166"/>
    </location>
</feature>
<dbReference type="InterPro" id="IPR003593">
    <property type="entry name" value="AAA+_ATPase"/>
</dbReference>
<dbReference type="InterPro" id="IPR050173">
    <property type="entry name" value="ABC_transporter_C-like"/>
</dbReference>
<dbReference type="PROSITE" id="PS50893">
    <property type="entry name" value="ABC_TRANSPORTER_2"/>
    <property type="match status" value="2"/>
</dbReference>
<dbReference type="CDD" id="cd18580">
    <property type="entry name" value="ABC_6TM_ABCC_D2"/>
    <property type="match status" value="1"/>
</dbReference>
<comment type="similarity">
    <text evidence="2">Belongs to the ABC transporter superfamily. ABCC family. Conjugate transporter (TC 3.A.1.208) subfamily.</text>
</comment>
<feature type="transmembrane region" description="Helical" evidence="11">
    <location>
        <begin position="927"/>
        <end position="950"/>
    </location>
</feature>
<evidence type="ECO:0000256" key="1">
    <source>
        <dbReference type="ARBA" id="ARBA00004141"/>
    </source>
</evidence>
<comment type="caution">
    <text evidence="14">The sequence shown here is derived from an EMBL/GenBank/DDBJ whole genome shotgun (WGS) entry which is preliminary data.</text>
</comment>
<evidence type="ECO:0000256" key="11">
    <source>
        <dbReference type="SAM" id="Phobius"/>
    </source>
</evidence>
<keyword evidence="9 11" id="KW-0472">Membrane</keyword>
<dbReference type="CDD" id="cd03250">
    <property type="entry name" value="ABCC_MRP_domain1"/>
    <property type="match status" value="1"/>
</dbReference>
<gene>
    <name evidence="14" type="ORF">HJC23_003379</name>
</gene>
<feature type="compositionally biased region" description="Polar residues" evidence="10">
    <location>
        <begin position="44"/>
        <end position="57"/>
    </location>
</feature>
<feature type="region of interest" description="Disordered" evidence="10">
    <location>
        <begin position="486"/>
        <end position="518"/>
    </location>
</feature>
<dbReference type="InterPro" id="IPR044746">
    <property type="entry name" value="ABCC_6TM_D1"/>
</dbReference>
<dbReference type="InterPro" id="IPR036640">
    <property type="entry name" value="ABC1_TM_sf"/>
</dbReference>
<evidence type="ECO:0000256" key="7">
    <source>
        <dbReference type="ARBA" id="ARBA00022840"/>
    </source>
</evidence>
<evidence type="ECO:0000256" key="2">
    <source>
        <dbReference type="ARBA" id="ARBA00009726"/>
    </source>
</evidence>
<feature type="transmembrane region" description="Helical" evidence="11">
    <location>
        <begin position="1120"/>
        <end position="1144"/>
    </location>
</feature>
<evidence type="ECO:0000313" key="15">
    <source>
        <dbReference type="Proteomes" id="UP001516023"/>
    </source>
</evidence>
<dbReference type="FunFam" id="3.40.50.300:FF:000997">
    <property type="entry name" value="Multidrug resistance-associated protein 1"/>
    <property type="match status" value="1"/>
</dbReference>
<keyword evidence="3" id="KW-0813">Transport</keyword>
<dbReference type="GO" id="GO:0005524">
    <property type="term" value="F:ATP binding"/>
    <property type="evidence" value="ECO:0007669"/>
    <property type="project" value="UniProtKB-KW"/>
</dbReference>
<dbReference type="InterPro" id="IPR011527">
    <property type="entry name" value="ABC1_TM_dom"/>
</dbReference>
<feature type="compositionally biased region" description="Polar residues" evidence="10">
    <location>
        <begin position="106"/>
        <end position="118"/>
    </location>
</feature>
<evidence type="ECO:0000259" key="13">
    <source>
        <dbReference type="PROSITE" id="PS50929"/>
    </source>
</evidence>
<keyword evidence="6" id="KW-0547">Nucleotide-binding</keyword>
<feature type="transmembrane region" description="Helical" evidence="11">
    <location>
        <begin position="251"/>
        <end position="269"/>
    </location>
</feature>
<proteinExistence type="inferred from homology"/>
<dbReference type="InterPro" id="IPR027417">
    <property type="entry name" value="P-loop_NTPase"/>
</dbReference>
<keyword evidence="8 11" id="KW-1133">Transmembrane helix</keyword>
<dbReference type="PROSITE" id="PS00211">
    <property type="entry name" value="ABC_TRANSPORTER_1"/>
    <property type="match status" value="2"/>
</dbReference>
<dbReference type="CDD" id="cd03244">
    <property type="entry name" value="ABCC_MRP_domain2"/>
    <property type="match status" value="1"/>
</dbReference>
<dbReference type="FunFam" id="1.20.1560.10:FF:000013">
    <property type="entry name" value="ABC transporter C family member 2"/>
    <property type="match status" value="1"/>
</dbReference>
<keyword evidence="15" id="KW-1185">Reference proteome</keyword>
<evidence type="ECO:0008006" key="16">
    <source>
        <dbReference type="Google" id="ProtNLM"/>
    </source>
</evidence>
<dbReference type="PROSITE" id="PS50929">
    <property type="entry name" value="ABC_TM1F"/>
    <property type="match status" value="2"/>
</dbReference>
<dbReference type="Proteomes" id="UP001516023">
    <property type="component" value="Unassembled WGS sequence"/>
</dbReference>
<dbReference type="SUPFAM" id="SSF52540">
    <property type="entry name" value="P-loop containing nucleoside triphosphate hydrolases"/>
    <property type="match status" value="2"/>
</dbReference>
<protein>
    <recommendedName>
        <fullName evidence="16">ATP-dependent transporter ycf16</fullName>
    </recommendedName>
</protein>
<evidence type="ECO:0000256" key="9">
    <source>
        <dbReference type="ARBA" id="ARBA00023136"/>
    </source>
</evidence>
<dbReference type="EMBL" id="JABMIG020000004">
    <property type="protein sequence ID" value="KAL3805151.1"/>
    <property type="molecule type" value="Genomic_DNA"/>
</dbReference>
<reference evidence="14 15" key="1">
    <citation type="journal article" date="2020" name="G3 (Bethesda)">
        <title>Improved Reference Genome for Cyclotella cryptica CCMP332, a Model for Cell Wall Morphogenesis, Salinity Adaptation, and Lipid Production in Diatoms (Bacillariophyta).</title>
        <authorList>
            <person name="Roberts W.R."/>
            <person name="Downey K.M."/>
            <person name="Ruck E.C."/>
            <person name="Traller J.C."/>
            <person name="Alverson A.J."/>
        </authorList>
    </citation>
    <scope>NUCLEOTIDE SEQUENCE [LARGE SCALE GENOMIC DNA]</scope>
    <source>
        <strain evidence="14 15">CCMP332</strain>
    </source>
</reference>
<dbReference type="PANTHER" id="PTHR24223:SF456">
    <property type="entry name" value="MULTIDRUG RESISTANCE-ASSOCIATED PROTEIN LETHAL(2)03659"/>
    <property type="match status" value="1"/>
</dbReference>
<dbReference type="CDD" id="cd18579">
    <property type="entry name" value="ABC_6TM_ABCC_D1"/>
    <property type="match status" value="1"/>
</dbReference>
<dbReference type="SMART" id="SM00382">
    <property type="entry name" value="AAA"/>
    <property type="match status" value="2"/>
</dbReference>
<evidence type="ECO:0000256" key="3">
    <source>
        <dbReference type="ARBA" id="ARBA00022448"/>
    </source>
</evidence>
<evidence type="ECO:0000256" key="6">
    <source>
        <dbReference type="ARBA" id="ARBA00022741"/>
    </source>
</evidence>
<feature type="region of interest" description="Disordered" evidence="10">
    <location>
        <begin position="94"/>
        <end position="141"/>
    </location>
</feature>
<dbReference type="Gene3D" id="1.20.1560.10">
    <property type="entry name" value="ABC transporter type 1, transmembrane domain"/>
    <property type="match status" value="2"/>
</dbReference>
<comment type="subcellular location">
    <subcellularLocation>
        <location evidence="1">Membrane</location>
        <topology evidence="1">Multi-pass membrane protein</topology>
    </subcellularLocation>
</comment>
<name>A0ABD3R222_9STRA</name>
<dbReference type="Pfam" id="PF00664">
    <property type="entry name" value="ABC_membrane"/>
    <property type="match status" value="2"/>
</dbReference>
<evidence type="ECO:0000256" key="5">
    <source>
        <dbReference type="ARBA" id="ARBA00022737"/>
    </source>
</evidence>
<feature type="domain" description="ABC transporter" evidence="12">
    <location>
        <begin position="1198"/>
        <end position="1434"/>
    </location>
</feature>
<evidence type="ECO:0000259" key="12">
    <source>
        <dbReference type="PROSITE" id="PS50893"/>
    </source>
</evidence>
<evidence type="ECO:0000256" key="8">
    <source>
        <dbReference type="ARBA" id="ARBA00022989"/>
    </source>
</evidence>
<feature type="transmembrane region" description="Helical" evidence="11">
    <location>
        <begin position="316"/>
        <end position="342"/>
    </location>
</feature>
<dbReference type="GO" id="GO:0016020">
    <property type="term" value="C:membrane"/>
    <property type="evidence" value="ECO:0007669"/>
    <property type="project" value="UniProtKB-SubCell"/>
</dbReference>
<feature type="transmembrane region" description="Helical" evidence="11">
    <location>
        <begin position="224"/>
        <end position="244"/>
    </location>
</feature>
<feature type="domain" description="ABC transmembrane type-1" evidence="13">
    <location>
        <begin position="191"/>
        <end position="471"/>
    </location>
</feature>
<evidence type="ECO:0000256" key="10">
    <source>
        <dbReference type="SAM" id="MobiDB-lite"/>
    </source>
</evidence>
<dbReference type="SUPFAM" id="SSF90123">
    <property type="entry name" value="ABC transporter transmembrane region"/>
    <property type="match status" value="2"/>
</dbReference>
<dbReference type="Pfam" id="PF00005">
    <property type="entry name" value="ABC_tran"/>
    <property type="match status" value="2"/>
</dbReference>
<dbReference type="InterPro" id="IPR044726">
    <property type="entry name" value="ABCC_6TM_D2"/>
</dbReference>
<dbReference type="FunFam" id="3.40.50.300:FF:000838">
    <property type="entry name" value="ABC multidrug transporter (Eurofung)"/>
    <property type="match status" value="1"/>
</dbReference>
<feature type="transmembrane region" description="Helical" evidence="11">
    <location>
        <begin position="408"/>
        <end position="433"/>
    </location>
</feature>
<dbReference type="Gene3D" id="3.40.50.300">
    <property type="entry name" value="P-loop containing nucleotide triphosphate hydrolases"/>
    <property type="match status" value="2"/>
</dbReference>
<feature type="region of interest" description="Disordered" evidence="10">
    <location>
        <begin position="44"/>
        <end position="68"/>
    </location>
</feature>
<keyword evidence="4 11" id="KW-0812">Transmembrane</keyword>
<dbReference type="InterPro" id="IPR017871">
    <property type="entry name" value="ABC_transporter-like_CS"/>
</dbReference>
<feature type="transmembrane region" description="Helical" evidence="11">
    <location>
        <begin position="439"/>
        <end position="459"/>
    </location>
</feature>
<accession>A0ABD3R222</accession>
<sequence>MKETELTLTIASHTNPPAPHRTITMTTGPLHENDAAATITDNHINGGTSHFSGSSTPEGPPWPTDIPSTNRIASTLSQWTYSYMNPILKRGAAIQRSQRKNRHRLSSSLARRFSQISHPSDVDDDDIDHEERQQQHGENTPTELTITDLYRAPLPLQASQLQHQFQLTYEREHHKLLPTLWKVASPTFLPAGLCQLLSVFCQVAVPLFVWRLLRLLEDHPNEKIFTMAIPYVLLILAADVGNALAMNRQRYLANASGVAIRVAVMSAIYDRVLRLSPSGKKGLTTGSVTNFFAIDAQKLFEVTAEGHLLWSAPLSMMLVAILLMVIVGPSMAVGIVLLLLFAPMVQRISNRMMEIRKERVKVTDRRVEIVNAMLQGIKVTKLNNYEERYIAKIGKVRDEELGLLRRELYVWSMVMAVQFISPVVASIGAFAAYVFAGNVLTTADAFTALLLFNGLRFPINYASRLIGKMAQARESARRISEFMHRETMERRKEEEEDKVSRPLSVVQRPPTGNGNHVLANITEDESGRGSLYDGMPCNDTDRSNLLVIKNGIFRIGNNDNTTSSQPWENGTTPGEDPTGFTVRGIDLSLGAGEVLAIVGPVGSGKTTIINAIIGEVAVSPQTTIQTRGKVGYASQVAFILNATVRDNILFGNPYDPERYNQVLDDCCLRADIDLLSAGDRTEIGERGVTLSGGQKQRVSLARVVYSNPDVALFDDPLSALDAGTNRRVFDRLFQQSGNGLLSHAAVVLVTHASYFLNRVDQIMVVVDGGVSFSGTWNELTKFRTDDPKSKLAIESLQNAVQEDRGAVQEDKAKFVPSSDHSVIQNTEIDKFQREPNVHRSVTEALMSRESRQHGKTRLWTWTIWFREAGGVVFTGGVLSFFSLEKLFYFATEWWMTRWTNAVDTSITFLGIEFPPQSDGVHAQHGYLIVYAIFMLLGFICAFFRTIWIVYGGVKCSRNLYSTMTSCVLHAPMVYFETTPMGRLLNRFTYDAEILDVTLYEYAPYFSELVLNGHHRHCSHSPWMILAMIPVTLSYWMIQLHYRQSGADLQRIDALSRSPLQAMLAEGIEGSATIRSFRKEETFTRRFQSFVNRNISAQLNFISAQRWLGIRIELLGVTNVFIASLLVIVFNEILGLSAGLVALLIRWSSSLTVSLSFFMDNAAETEGAITAIERIKMMSETPQEQNFEKKKMCLLIRELEFRDVQMRYRSLLPLALDGLSFRVEAGKHCGVVGRTGAGKSSLSVAMFRLVEIEAGAILVDGVDLSTLGLSDVRGRPNGIAIIPQDPVLFAGTMRECLDPFNTCTDEKLLEALLSVRMLGPGKGKEFLDTYVEEGGANYSVGERSLLVLARAMLAQPKLLVMDEATANIDGETDNFIQKMLRTRFVETTLITIAHRLDTIMDYDVVLVMSEGKAAEFGPPAQLLELNGVFSELVNAAGEGAAALIAMAKKADKRSEGS</sequence>
<feature type="transmembrane region" description="Helical" evidence="11">
    <location>
        <begin position="188"/>
        <end position="212"/>
    </location>
</feature>
<dbReference type="InterPro" id="IPR003439">
    <property type="entry name" value="ABC_transporter-like_ATP-bd"/>
</dbReference>
<feature type="domain" description="ABC transporter" evidence="12">
    <location>
        <begin position="555"/>
        <end position="792"/>
    </location>
</feature>
<dbReference type="PANTHER" id="PTHR24223">
    <property type="entry name" value="ATP-BINDING CASSETTE SUB-FAMILY C"/>
    <property type="match status" value="1"/>
</dbReference>